<keyword evidence="2" id="KW-1185">Reference proteome</keyword>
<organism evidence="1 2">
    <name type="scientific">Corynebacterium guangdongense</name>
    <dbReference type="NCBI Taxonomy" id="1783348"/>
    <lineage>
        <taxon>Bacteria</taxon>
        <taxon>Bacillati</taxon>
        <taxon>Actinomycetota</taxon>
        <taxon>Actinomycetes</taxon>
        <taxon>Mycobacteriales</taxon>
        <taxon>Corynebacteriaceae</taxon>
        <taxon>Corynebacterium</taxon>
    </lineage>
</organism>
<evidence type="ECO:0000313" key="1">
    <source>
        <dbReference type="EMBL" id="MDR7329286.1"/>
    </source>
</evidence>
<comment type="caution">
    <text evidence="1">The sequence shown here is derived from an EMBL/GenBank/DDBJ whole genome shotgun (WGS) entry which is preliminary data.</text>
</comment>
<accession>A0ABU1ZWH6</accession>
<sequence>MAESTHTVDIDELVADTLDWVTTGEPNAEDLIDLATMHFDVVARYGGFRANDEIMIAGAEFLRDGSDESCDVQLISAIRSPDLIPGECVLTFGEGPGLRYPDHGDGLQVFYRWCATGERP</sequence>
<reference evidence="1" key="1">
    <citation type="submission" date="2023-07" db="EMBL/GenBank/DDBJ databases">
        <title>Sequencing the genomes of 1000 actinobacteria strains.</title>
        <authorList>
            <person name="Klenk H.-P."/>
        </authorList>
    </citation>
    <scope>NUCLEOTIDE SEQUENCE</scope>
    <source>
        <strain evidence="1">DSM 107476</strain>
    </source>
</reference>
<dbReference type="Proteomes" id="UP001180840">
    <property type="component" value="Unassembled WGS sequence"/>
</dbReference>
<name>A0ABU1ZWH6_9CORY</name>
<dbReference type="RefSeq" id="WP_290198241.1">
    <property type="nucleotide sequence ID" value="NZ_CP047654.1"/>
</dbReference>
<protein>
    <submittedName>
        <fullName evidence="1">Uncharacterized protein</fullName>
    </submittedName>
</protein>
<gene>
    <name evidence="1" type="ORF">J2S39_000962</name>
</gene>
<evidence type="ECO:0000313" key="2">
    <source>
        <dbReference type="Proteomes" id="UP001180840"/>
    </source>
</evidence>
<proteinExistence type="predicted"/>
<dbReference type="EMBL" id="JAVDXZ010000001">
    <property type="protein sequence ID" value="MDR7329286.1"/>
    <property type="molecule type" value="Genomic_DNA"/>
</dbReference>